<evidence type="ECO:0000256" key="2">
    <source>
        <dbReference type="ARBA" id="ARBA00022729"/>
    </source>
</evidence>
<evidence type="ECO:0000313" key="8">
    <source>
        <dbReference type="Proteomes" id="UP001597425"/>
    </source>
</evidence>
<evidence type="ECO:0000256" key="5">
    <source>
        <dbReference type="RuleBase" id="RU361168"/>
    </source>
</evidence>
<dbReference type="InterPro" id="IPR013785">
    <property type="entry name" value="Aldolase_TIM"/>
</dbReference>
<dbReference type="SUPFAM" id="SSF51011">
    <property type="entry name" value="Glycosyl hydrolase domain"/>
    <property type="match status" value="1"/>
</dbReference>
<dbReference type="PRINTS" id="PR00740">
    <property type="entry name" value="GLHYDRLASE27"/>
</dbReference>
<dbReference type="Gene3D" id="3.20.20.70">
    <property type="entry name" value="Aldolase class I"/>
    <property type="match status" value="1"/>
</dbReference>
<comment type="similarity">
    <text evidence="1 5">Belongs to the glycosyl hydrolase 27 family.</text>
</comment>
<evidence type="ECO:0000256" key="3">
    <source>
        <dbReference type="ARBA" id="ARBA00022801"/>
    </source>
</evidence>
<name>A0ABW5E9N9_9GAMM</name>
<evidence type="ECO:0000256" key="1">
    <source>
        <dbReference type="ARBA" id="ARBA00009743"/>
    </source>
</evidence>
<dbReference type="EC" id="3.2.1.22" evidence="5"/>
<evidence type="ECO:0000256" key="4">
    <source>
        <dbReference type="ARBA" id="ARBA00023295"/>
    </source>
</evidence>
<dbReference type="CDD" id="cd14792">
    <property type="entry name" value="GH27"/>
    <property type="match status" value="1"/>
</dbReference>
<keyword evidence="8" id="KW-1185">Reference proteome</keyword>
<dbReference type="RefSeq" id="WP_377535896.1">
    <property type="nucleotide sequence ID" value="NZ_JAPIVK010000011.1"/>
</dbReference>
<evidence type="ECO:0000313" key="7">
    <source>
        <dbReference type="EMBL" id="MFD2310127.1"/>
    </source>
</evidence>
<dbReference type="PANTHER" id="PTHR11452">
    <property type="entry name" value="ALPHA-GALACTOSIDASE/ALPHA-N-ACETYLGALACTOSAMINIDASE"/>
    <property type="match status" value="1"/>
</dbReference>
<sequence>MLVAVAVHAEKFQGVADTPQMGWNSWNHFGCNIDEQIIRDMADAMVESGMKDAGYEYINIDDCWHGERDEQGFIQPHAEHFPSGMKALADYVHSRGLKLGIYSDAGATTCAGRPGSRGYEYQDALTYARWGIDYLKYDWCDTENLDPEGAYTTMRDALHAAGRPMLFSICEWGDNRPWEWAEDIGHSWRTTGDIYPCWNCELGHGSWSSWGVLPILDQQDGLRQHAGPGHWNDMDMLEVGNGMNAQEDIAHFSIWAMLTSPLIAGNDLRKMSRQTRDILTNEAVIAVNQDSLGIQAMKFIDEGDFEVWVKPLEEGDWAFMFLNRADSDIRYRYDWKAHRVEDDISDHALDFKRESFAWQGLWTEASGDTRSPSELEVPAHGVRLLRLTPM</sequence>
<dbReference type="EMBL" id="JBHUJD010000007">
    <property type="protein sequence ID" value="MFD2310127.1"/>
    <property type="molecule type" value="Genomic_DNA"/>
</dbReference>
<feature type="domain" description="Alpha galactosidase C-terminal" evidence="6">
    <location>
        <begin position="302"/>
        <end position="387"/>
    </location>
</feature>
<reference evidence="8" key="1">
    <citation type="journal article" date="2019" name="Int. J. Syst. Evol. Microbiol.">
        <title>The Global Catalogue of Microorganisms (GCM) 10K type strain sequencing project: providing services to taxonomists for standard genome sequencing and annotation.</title>
        <authorList>
            <consortium name="The Broad Institute Genomics Platform"/>
            <consortium name="The Broad Institute Genome Sequencing Center for Infectious Disease"/>
            <person name="Wu L."/>
            <person name="Ma J."/>
        </authorList>
    </citation>
    <scope>NUCLEOTIDE SEQUENCE [LARGE SCALE GENOMIC DNA]</scope>
    <source>
        <strain evidence="8">KCTC 12848</strain>
    </source>
</reference>
<comment type="caution">
    <text evidence="7">The sequence shown here is derived from an EMBL/GenBank/DDBJ whole genome shotgun (WGS) entry which is preliminary data.</text>
</comment>
<dbReference type="Pfam" id="PF17801">
    <property type="entry name" value="Melibiase_C"/>
    <property type="match status" value="1"/>
</dbReference>
<dbReference type="InterPro" id="IPR013780">
    <property type="entry name" value="Glyco_hydro_b"/>
</dbReference>
<dbReference type="InterPro" id="IPR017853">
    <property type="entry name" value="GH"/>
</dbReference>
<comment type="catalytic activity">
    <reaction evidence="5">
        <text>Hydrolysis of terminal, non-reducing alpha-D-galactose residues in alpha-D-galactosides, including galactose oligosaccharides, galactomannans and galactolipids.</text>
        <dbReference type="EC" id="3.2.1.22"/>
    </reaction>
</comment>
<dbReference type="InterPro" id="IPR002241">
    <property type="entry name" value="Glyco_hydro_27"/>
</dbReference>
<accession>A0ABW5E9N9</accession>
<gene>
    <name evidence="7" type="ORF">ACFSKX_06820</name>
</gene>
<dbReference type="Proteomes" id="UP001597425">
    <property type="component" value="Unassembled WGS sequence"/>
</dbReference>
<dbReference type="PROSITE" id="PS00512">
    <property type="entry name" value="ALPHA_GALACTOSIDASE"/>
    <property type="match status" value="1"/>
</dbReference>
<dbReference type="GO" id="GO:0016798">
    <property type="term" value="F:hydrolase activity, acting on glycosyl bonds"/>
    <property type="evidence" value="ECO:0007669"/>
    <property type="project" value="UniProtKB-KW"/>
</dbReference>
<keyword evidence="3 5" id="KW-0378">Hydrolase</keyword>
<dbReference type="Pfam" id="PF16499">
    <property type="entry name" value="Melibiase_2"/>
    <property type="match status" value="1"/>
</dbReference>
<dbReference type="Gene3D" id="2.60.40.1180">
    <property type="entry name" value="Golgi alpha-mannosidase II"/>
    <property type="match status" value="1"/>
</dbReference>
<keyword evidence="2" id="KW-0732">Signal</keyword>
<dbReference type="SUPFAM" id="SSF51445">
    <property type="entry name" value="(Trans)glycosidases"/>
    <property type="match status" value="1"/>
</dbReference>
<keyword evidence="4 5" id="KW-0326">Glycosidase</keyword>
<keyword evidence="5" id="KW-1015">Disulfide bond</keyword>
<protein>
    <recommendedName>
        <fullName evidence="5">Alpha-galactosidase</fullName>
        <ecNumber evidence="5">3.2.1.22</ecNumber>
    </recommendedName>
    <alternativeName>
        <fullName evidence="5">Melibiase</fullName>
    </alternativeName>
</protein>
<organism evidence="7 8">
    <name type="scientific">Microbulbifer halophilus</name>
    <dbReference type="NCBI Taxonomy" id="453963"/>
    <lineage>
        <taxon>Bacteria</taxon>
        <taxon>Pseudomonadati</taxon>
        <taxon>Pseudomonadota</taxon>
        <taxon>Gammaproteobacteria</taxon>
        <taxon>Cellvibrionales</taxon>
        <taxon>Microbulbiferaceae</taxon>
        <taxon>Microbulbifer</taxon>
    </lineage>
</organism>
<proteinExistence type="inferred from homology"/>
<dbReference type="PANTHER" id="PTHR11452:SF75">
    <property type="entry name" value="ALPHA-GALACTOSIDASE MEL1"/>
    <property type="match status" value="1"/>
</dbReference>
<dbReference type="InterPro" id="IPR041233">
    <property type="entry name" value="Melibiase_C"/>
</dbReference>
<evidence type="ECO:0000259" key="6">
    <source>
        <dbReference type="Pfam" id="PF17801"/>
    </source>
</evidence>
<dbReference type="InterPro" id="IPR000111">
    <property type="entry name" value="Glyco_hydro_27/36_CS"/>
</dbReference>